<reference evidence="1" key="1">
    <citation type="journal article" date="2020" name="New Phytol.">
        <title>Comparative genomics reveals dynamic genome evolution in host specialist ectomycorrhizal fungi.</title>
        <authorList>
            <person name="Lofgren L.A."/>
            <person name="Nguyen N.H."/>
            <person name="Vilgalys R."/>
            <person name="Ruytinx J."/>
            <person name="Liao H.L."/>
            <person name="Branco S."/>
            <person name="Kuo A."/>
            <person name="LaButti K."/>
            <person name="Lipzen A."/>
            <person name="Andreopoulos W."/>
            <person name="Pangilinan J."/>
            <person name="Riley R."/>
            <person name="Hundley H."/>
            <person name="Na H."/>
            <person name="Barry K."/>
            <person name="Grigoriev I.V."/>
            <person name="Stajich J.E."/>
            <person name="Kennedy P.G."/>
        </authorList>
    </citation>
    <scope>NUCLEOTIDE SEQUENCE</scope>
    <source>
        <strain evidence="1">DOB743</strain>
    </source>
</reference>
<organism evidence="1 2">
    <name type="scientific">Suillus placidus</name>
    <dbReference type="NCBI Taxonomy" id="48579"/>
    <lineage>
        <taxon>Eukaryota</taxon>
        <taxon>Fungi</taxon>
        <taxon>Dikarya</taxon>
        <taxon>Basidiomycota</taxon>
        <taxon>Agaricomycotina</taxon>
        <taxon>Agaricomycetes</taxon>
        <taxon>Agaricomycetidae</taxon>
        <taxon>Boletales</taxon>
        <taxon>Suillineae</taxon>
        <taxon>Suillaceae</taxon>
        <taxon>Suillus</taxon>
    </lineage>
</organism>
<sequence>MHQALLVPEVLLEIFEHVFTDRETPLASLVALATTCKAFYEPAMDLLWGEIPQLIHLLGCVTRLHPLVYGSGPTYRSAWTRYIEPLSAHEARQFLRHSARIRSLQVSSHCFVNILSDIPIETCVFPRLMSLTWNLSTVKYLDLFLPHTLRKCYIQSVNELQPVVTRCAALELLSILTSDGGTVDELSLLSDGVRLCKHLVTLSCPLLNWAAWKHLSKLPTLTRVEVFERRSDSAPPQPLEEDIVNFSPFFKVTALSFRLCNAAYSIAILYHSQFPLLKEFEINLKVLSSAEAEQLLRALSHSKACQTLQKIVITLDNTSQVPSGNPLTVIPHLLCFTQLRDLRLICRNHINLDNGLLLEGMSSWPHIRTLEINDSGLHPSVTLHGLFAAFRLCPHLHTLKIPVDIVNIDIDPNAEPIQHTSLRTLDLDTAGSLIRNAEAFARIIFTWLPCVHEVGPPEDYWEGIWDWDEADWIWNEVNEHLAILHDTAGATSDTLP</sequence>
<comment type="caution">
    <text evidence="1">The sequence shown here is derived from an EMBL/GenBank/DDBJ whole genome shotgun (WGS) entry which is preliminary data.</text>
</comment>
<dbReference type="Proteomes" id="UP000714275">
    <property type="component" value="Unassembled WGS sequence"/>
</dbReference>
<protein>
    <recommendedName>
        <fullName evidence="3">F-box domain-containing protein</fullName>
    </recommendedName>
</protein>
<dbReference type="AlphaFoldDB" id="A0A9P7D2Z3"/>
<evidence type="ECO:0000313" key="2">
    <source>
        <dbReference type="Proteomes" id="UP000714275"/>
    </source>
</evidence>
<evidence type="ECO:0000313" key="1">
    <source>
        <dbReference type="EMBL" id="KAG1778335.1"/>
    </source>
</evidence>
<accession>A0A9P7D2Z3</accession>
<keyword evidence="2" id="KW-1185">Reference proteome</keyword>
<name>A0A9P7D2Z3_9AGAM</name>
<dbReference type="OrthoDB" id="3543113at2759"/>
<gene>
    <name evidence="1" type="ORF">EV702DRAFT_1095663</name>
</gene>
<dbReference type="EMBL" id="JABBWD010000016">
    <property type="protein sequence ID" value="KAG1778335.1"/>
    <property type="molecule type" value="Genomic_DNA"/>
</dbReference>
<dbReference type="SUPFAM" id="SSF52047">
    <property type="entry name" value="RNI-like"/>
    <property type="match status" value="1"/>
</dbReference>
<proteinExistence type="predicted"/>
<evidence type="ECO:0008006" key="3">
    <source>
        <dbReference type="Google" id="ProtNLM"/>
    </source>
</evidence>